<proteinExistence type="predicted"/>
<sequence length="178" mass="20010">MTQVTEFIFTGVSDHPELQGPHFLVFLGIYVLTMAGNLGIITLSSVDLRLQTLMYFFLRHLTLINLGNSTVIALKMLSNFLAQKKTISYYASAMQLAGFLVFIVAQVFMLAAMASDHYVAICIPLHFMMVVSQRVHLLLVSLTYLYSLFTSIVFILCVFSLFALPTSSIIFTVILHLW</sequence>
<evidence type="ECO:0000256" key="8">
    <source>
        <dbReference type="SAM" id="Phobius"/>
    </source>
</evidence>
<feature type="transmembrane region" description="Helical" evidence="8">
    <location>
        <begin position="23"/>
        <end position="44"/>
    </location>
</feature>
<evidence type="ECO:0000256" key="7">
    <source>
        <dbReference type="ARBA" id="ARBA00023170"/>
    </source>
</evidence>
<dbReference type="STRING" id="10181.G5C8N4"/>
<dbReference type="GO" id="GO:0004930">
    <property type="term" value="F:G protein-coupled receptor activity"/>
    <property type="evidence" value="ECO:0007669"/>
    <property type="project" value="InterPro"/>
</dbReference>
<gene>
    <name evidence="10" type="ORF">GW7_16607</name>
</gene>
<protein>
    <submittedName>
        <fullName evidence="10">Olfactory receptor 8J3</fullName>
    </submittedName>
</protein>
<keyword evidence="2" id="KW-0716">Sensory transduction</keyword>
<dbReference type="GO" id="GO:0016020">
    <property type="term" value="C:membrane"/>
    <property type="evidence" value="ECO:0007669"/>
    <property type="project" value="UniProtKB-SubCell"/>
</dbReference>
<keyword evidence="7 10" id="KW-0675">Receptor</keyword>
<accession>G5C8N4</accession>
<feature type="domain" description="G-protein coupled receptors family 1 profile" evidence="9">
    <location>
        <begin position="36"/>
        <end position="178"/>
    </location>
</feature>
<evidence type="ECO:0000313" key="11">
    <source>
        <dbReference type="Proteomes" id="UP000006813"/>
    </source>
</evidence>
<keyword evidence="4" id="KW-0552">Olfaction</keyword>
<keyword evidence="3 8" id="KW-0812">Transmembrane</keyword>
<dbReference type="Proteomes" id="UP000006813">
    <property type="component" value="Unassembled WGS sequence"/>
</dbReference>
<evidence type="ECO:0000256" key="4">
    <source>
        <dbReference type="ARBA" id="ARBA00022725"/>
    </source>
</evidence>
<dbReference type="Pfam" id="PF00001">
    <property type="entry name" value="7tm_1"/>
    <property type="match status" value="1"/>
</dbReference>
<dbReference type="AlphaFoldDB" id="G5C8N4"/>
<evidence type="ECO:0000256" key="5">
    <source>
        <dbReference type="ARBA" id="ARBA00022989"/>
    </source>
</evidence>
<dbReference type="PANTHER" id="PTHR48018">
    <property type="entry name" value="OLFACTORY RECEPTOR"/>
    <property type="match status" value="1"/>
</dbReference>
<dbReference type="Gene3D" id="1.20.1070.10">
    <property type="entry name" value="Rhodopsin 7-helix transmembrane proteins"/>
    <property type="match status" value="1"/>
</dbReference>
<dbReference type="EMBL" id="JH173921">
    <property type="protein sequence ID" value="EHB17895.1"/>
    <property type="molecule type" value="Genomic_DNA"/>
</dbReference>
<dbReference type="InParanoid" id="G5C8N4"/>
<name>G5C8N4_HETGA</name>
<dbReference type="SUPFAM" id="SSF81321">
    <property type="entry name" value="Family A G protein-coupled receptor-like"/>
    <property type="match status" value="1"/>
</dbReference>
<keyword evidence="6 8" id="KW-0472">Membrane</keyword>
<organism evidence="10 11">
    <name type="scientific">Heterocephalus glaber</name>
    <name type="common">Naked mole rat</name>
    <dbReference type="NCBI Taxonomy" id="10181"/>
    <lineage>
        <taxon>Eukaryota</taxon>
        <taxon>Metazoa</taxon>
        <taxon>Chordata</taxon>
        <taxon>Craniata</taxon>
        <taxon>Vertebrata</taxon>
        <taxon>Euteleostomi</taxon>
        <taxon>Mammalia</taxon>
        <taxon>Eutheria</taxon>
        <taxon>Euarchontoglires</taxon>
        <taxon>Glires</taxon>
        <taxon>Rodentia</taxon>
        <taxon>Hystricomorpha</taxon>
        <taxon>Bathyergidae</taxon>
        <taxon>Heterocephalus</taxon>
    </lineage>
</organism>
<evidence type="ECO:0000256" key="6">
    <source>
        <dbReference type="ARBA" id="ARBA00023136"/>
    </source>
</evidence>
<feature type="transmembrane region" description="Helical" evidence="8">
    <location>
        <begin position="118"/>
        <end position="146"/>
    </location>
</feature>
<keyword evidence="5 8" id="KW-1133">Transmembrane helix</keyword>
<dbReference type="PROSITE" id="PS50262">
    <property type="entry name" value="G_PROTEIN_RECEP_F1_2"/>
    <property type="match status" value="1"/>
</dbReference>
<evidence type="ECO:0000256" key="2">
    <source>
        <dbReference type="ARBA" id="ARBA00022606"/>
    </source>
</evidence>
<dbReference type="GO" id="GO:0007608">
    <property type="term" value="P:sensory perception of smell"/>
    <property type="evidence" value="ECO:0007669"/>
    <property type="project" value="UniProtKB-KW"/>
</dbReference>
<evidence type="ECO:0000313" key="10">
    <source>
        <dbReference type="EMBL" id="EHB17895.1"/>
    </source>
</evidence>
<dbReference type="InterPro" id="IPR000276">
    <property type="entry name" value="GPCR_Rhodpsn"/>
</dbReference>
<evidence type="ECO:0000256" key="3">
    <source>
        <dbReference type="ARBA" id="ARBA00022692"/>
    </source>
</evidence>
<comment type="subcellular location">
    <subcellularLocation>
        <location evidence="1">Membrane</location>
        <topology evidence="1">Multi-pass membrane protein</topology>
    </subcellularLocation>
</comment>
<reference evidence="10 11" key="1">
    <citation type="journal article" date="2011" name="Nature">
        <title>Genome sequencing reveals insights into physiology and longevity of the naked mole rat.</title>
        <authorList>
            <person name="Kim E.B."/>
            <person name="Fang X."/>
            <person name="Fushan A.A."/>
            <person name="Huang Z."/>
            <person name="Lobanov A.V."/>
            <person name="Han L."/>
            <person name="Marino S.M."/>
            <person name="Sun X."/>
            <person name="Turanov A.A."/>
            <person name="Yang P."/>
            <person name="Yim S.H."/>
            <person name="Zhao X."/>
            <person name="Kasaikina M.V."/>
            <person name="Stoletzki N."/>
            <person name="Peng C."/>
            <person name="Polak P."/>
            <person name="Xiong Z."/>
            <person name="Kiezun A."/>
            <person name="Zhu Y."/>
            <person name="Chen Y."/>
            <person name="Kryukov G.V."/>
            <person name="Zhang Q."/>
            <person name="Peshkin L."/>
            <person name="Yang L."/>
            <person name="Bronson R.T."/>
            <person name="Buffenstein R."/>
            <person name="Wang B."/>
            <person name="Han C."/>
            <person name="Li Q."/>
            <person name="Chen L."/>
            <person name="Zhao W."/>
            <person name="Sunyaev S.R."/>
            <person name="Park T.J."/>
            <person name="Zhang G."/>
            <person name="Wang J."/>
            <person name="Gladyshev V.N."/>
        </authorList>
    </citation>
    <scope>NUCLEOTIDE SEQUENCE [LARGE SCALE GENOMIC DNA]</scope>
</reference>
<evidence type="ECO:0000256" key="1">
    <source>
        <dbReference type="ARBA" id="ARBA00004141"/>
    </source>
</evidence>
<evidence type="ECO:0000259" key="9">
    <source>
        <dbReference type="PROSITE" id="PS50262"/>
    </source>
</evidence>
<feature type="transmembrane region" description="Helical" evidence="8">
    <location>
        <begin position="56"/>
        <end position="77"/>
    </location>
</feature>
<feature type="transmembrane region" description="Helical" evidence="8">
    <location>
        <begin position="152"/>
        <end position="177"/>
    </location>
</feature>
<dbReference type="InterPro" id="IPR017452">
    <property type="entry name" value="GPCR_Rhodpsn_7TM"/>
</dbReference>
<feature type="transmembrane region" description="Helical" evidence="8">
    <location>
        <begin position="89"/>
        <end position="111"/>
    </location>
</feature>